<keyword evidence="1" id="KW-0812">Transmembrane</keyword>
<accession>A0ABV1IXN9</accession>
<organism evidence="2 3">
    <name type="scientific">Anaerostipes amylophilus</name>
    <dbReference type="NCBI Taxonomy" id="2981779"/>
    <lineage>
        <taxon>Bacteria</taxon>
        <taxon>Bacillati</taxon>
        <taxon>Bacillota</taxon>
        <taxon>Clostridia</taxon>
        <taxon>Lachnospirales</taxon>
        <taxon>Lachnospiraceae</taxon>
        <taxon>Anaerostipes</taxon>
    </lineage>
</organism>
<dbReference type="InterPro" id="IPR021215">
    <property type="entry name" value="DUF2752"/>
</dbReference>
<comment type="caution">
    <text evidence="2">The sequence shown here is derived from an EMBL/GenBank/DDBJ whole genome shotgun (WGS) entry which is preliminary data.</text>
</comment>
<keyword evidence="3" id="KW-1185">Reference proteome</keyword>
<feature type="transmembrane region" description="Helical" evidence="1">
    <location>
        <begin position="52"/>
        <end position="71"/>
    </location>
</feature>
<evidence type="ECO:0000256" key="1">
    <source>
        <dbReference type="SAM" id="Phobius"/>
    </source>
</evidence>
<name>A0ABV1IXN9_9FIRM</name>
<protein>
    <submittedName>
        <fullName evidence="2">DUF2752 domain-containing protein</fullName>
    </submittedName>
</protein>
<dbReference type="EMBL" id="JBBNIN010000012">
    <property type="protein sequence ID" value="MEQ2711306.1"/>
    <property type="molecule type" value="Genomic_DNA"/>
</dbReference>
<gene>
    <name evidence="2" type="ORF">AAAU51_08980</name>
</gene>
<sequence length="122" mass="14370">MKMMILYKIIRSMPCFFKEVTHFYCPACGGTRSVIALLHLDIERAFFCNPTVVYTGIMFLWCMIGWMIKKLTGREIGIMKPRLWMLILGICIFFGFAVIRNIMVYQFGYDYLGDLIDYTKFN</sequence>
<dbReference type="Pfam" id="PF10825">
    <property type="entry name" value="DUF2752"/>
    <property type="match status" value="1"/>
</dbReference>
<dbReference type="RefSeq" id="WP_055196377.1">
    <property type="nucleotide sequence ID" value="NZ_JAOQJG010000001.1"/>
</dbReference>
<reference evidence="2 3" key="1">
    <citation type="submission" date="2024-04" db="EMBL/GenBank/DDBJ databases">
        <title>Human intestinal bacterial collection.</title>
        <authorList>
            <person name="Pauvert C."/>
            <person name="Hitch T.C.A."/>
            <person name="Clavel T."/>
        </authorList>
    </citation>
    <scope>NUCLEOTIDE SEQUENCE [LARGE SCALE GENOMIC DNA]</scope>
    <source>
        <strain evidence="2 3">CLA-AA-H249</strain>
    </source>
</reference>
<dbReference type="Proteomes" id="UP001482154">
    <property type="component" value="Unassembled WGS sequence"/>
</dbReference>
<proteinExistence type="predicted"/>
<keyword evidence="1" id="KW-0472">Membrane</keyword>
<feature type="transmembrane region" description="Helical" evidence="1">
    <location>
        <begin position="83"/>
        <end position="103"/>
    </location>
</feature>
<evidence type="ECO:0000313" key="3">
    <source>
        <dbReference type="Proteomes" id="UP001482154"/>
    </source>
</evidence>
<evidence type="ECO:0000313" key="2">
    <source>
        <dbReference type="EMBL" id="MEQ2711306.1"/>
    </source>
</evidence>
<keyword evidence="1" id="KW-1133">Transmembrane helix</keyword>